<protein>
    <submittedName>
        <fullName evidence="2">Uncharacterized protein</fullName>
    </submittedName>
</protein>
<accession>A0A0A8YBP2</accession>
<proteinExistence type="predicted"/>
<evidence type="ECO:0000313" key="2">
    <source>
        <dbReference type="EMBL" id="JAD23384.1"/>
    </source>
</evidence>
<organism evidence="2">
    <name type="scientific">Arundo donax</name>
    <name type="common">Giant reed</name>
    <name type="synonym">Donax arundinaceus</name>
    <dbReference type="NCBI Taxonomy" id="35708"/>
    <lineage>
        <taxon>Eukaryota</taxon>
        <taxon>Viridiplantae</taxon>
        <taxon>Streptophyta</taxon>
        <taxon>Embryophyta</taxon>
        <taxon>Tracheophyta</taxon>
        <taxon>Spermatophyta</taxon>
        <taxon>Magnoliopsida</taxon>
        <taxon>Liliopsida</taxon>
        <taxon>Poales</taxon>
        <taxon>Poaceae</taxon>
        <taxon>PACMAD clade</taxon>
        <taxon>Arundinoideae</taxon>
        <taxon>Arundineae</taxon>
        <taxon>Arundo</taxon>
    </lineage>
</organism>
<dbReference type="EMBL" id="GBRH01274511">
    <property type="protein sequence ID" value="JAD23384.1"/>
    <property type="molecule type" value="Transcribed_RNA"/>
</dbReference>
<feature type="region of interest" description="Disordered" evidence="1">
    <location>
        <begin position="1"/>
        <end position="29"/>
    </location>
</feature>
<feature type="compositionally biased region" description="Basic and acidic residues" evidence="1">
    <location>
        <begin position="15"/>
        <end position="25"/>
    </location>
</feature>
<feature type="compositionally biased region" description="Basic residues" evidence="1">
    <location>
        <begin position="1"/>
        <end position="14"/>
    </location>
</feature>
<evidence type="ECO:0000256" key="1">
    <source>
        <dbReference type="SAM" id="MobiDB-lite"/>
    </source>
</evidence>
<dbReference type="AlphaFoldDB" id="A0A0A8YBP2"/>
<reference evidence="2" key="1">
    <citation type="submission" date="2014-09" db="EMBL/GenBank/DDBJ databases">
        <authorList>
            <person name="Magalhaes I.L.F."/>
            <person name="Oliveira U."/>
            <person name="Santos F.R."/>
            <person name="Vidigal T.H.D.A."/>
            <person name="Brescovit A.D."/>
            <person name="Santos A.J."/>
        </authorList>
    </citation>
    <scope>NUCLEOTIDE SEQUENCE</scope>
    <source>
        <tissue evidence="2">Shoot tissue taken approximately 20 cm above the soil surface</tissue>
    </source>
</reference>
<name>A0A0A8YBP2_ARUDO</name>
<reference evidence="2" key="2">
    <citation type="journal article" date="2015" name="Data Brief">
        <title>Shoot transcriptome of the giant reed, Arundo donax.</title>
        <authorList>
            <person name="Barrero R.A."/>
            <person name="Guerrero F.D."/>
            <person name="Moolhuijzen P."/>
            <person name="Goolsby J.A."/>
            <person name="Tidwell J."/>
            <person name="Bellgard S.E."/>
            <person name="Bellgard M.I."/>
        </authorList>
    </citation>
    <scope>NUCLEOTIDE SEQUENCE</scope>
    <source>
        <tissue evidence="2">Shoot tissue taken approximately 20 cm above the soil surface</tissue>
    </source>
</reference>
<sequence length="43" mass="5245">MRRVHRLREARRRGGREPSRPEPRQHRLRRVLRTGISLDCSLQ</sequence>